<name>A0A644SRH9_9ZZZZ</name>
<comment type="caution">
    <text evidence="1">The sequence shown here is derived from an EMBL/GenBank/DDBJ whole genome shotgun (WGS) entry which is preliminary data.</text>
</comment>
<evidence type="ECO:0000313" key="1">
    <source>
        <dbReference type="EMBL" id="MPL57259.1"/>
    </source>
</evidence>
<reference evidence="1" key="1">
    <citation type="submission" date="2019-08" db="EMBL/GenBank/DDBJ databases">
        <authorList>
            <person name="Kucharzyk K."/>
            <person name="Murdoch R.W."/>
            <person name="Higgins S."/>
            <person name="Loffler F."/>
        </authorList>
    </citation>
    <scope>NUCLEOTIDE SEQUENCE</scope>
</reference>
<protein>
    <submittedName>
        <fullName evidence="1">Uncharacterized protein</fullName>
    </submittedName>
</protein>
<organism evidence="1">
    <name type="scientific">bioreactor metagenome</name>
    <dbReference type="NCBI Taxonomy" id="1076179"/>
    <lineage>
        <taxon>unclassified sequences</taxon>
        <taxon>metagenomes</taxon>
        <taxon>ecological metagenomes</taxon>
    </lineage>
</organism>
<dbReference type="AlphaFoldDB" id="A0A644SRH9"/>
<dbReference type="EMBL" id="VSSQ01000004">
    <property type="protein sequence ID" value="MPL57259.1"/>
    <property type="molecule type" value="Genomic_DNA"/>
</dbReference>
<accession>A0A644SRH9</accession>
<gene>
    <name evidence="1" type="ORF">SDC9_02760</name>
</gene>
<sequence>MPDNHLAANNAIGVAHKIGFEVYGLGIRDEHITHLLPKTSRVVNDLPDLVPAMFALLQVALLKGGAV</sequence>
<proteinExistence type="predicted"/>